<reference evidence="1" key="2">
    <citation type="journal article" date="2015" name="Data Brief">
        <title>Shoot transcriptome of the giant reed, Arundo donax.</title>
        <authorList>
            <person name="Barrero R.A."/>
            <person name="Guerrero F.D."/>
            <person name="Moolhuijzen P."/>
            <person name="Goolsby J.A."/>
            <person name="Tidwell J."/>
            <person name="Bellgard S.E."/>
            <person name="Bellgard M.I."/>
        </authorList>
    </citation>
    <scope>NUCLEOTIDE SEQUENCE</scope>
    <source>
        <tissue evidence="1">Shoot tissue taken approximately 20 cm above the soil surface</tissue>
    </source>
</reference>
<proteinExistence type="predicted"/>
<organism evidence="1">
    <name type="scientific">Arundo donax</name>
    <name type="common">Giant reed</name>
    <name type="synonym">Donax arundinaceus</name>
    <dbReference type="NCBI Taxonomy" id="35708"/>
    <lineage>
        <taxon>Eukaryota</taxon>
        <taxon>Viridiplantae</taxon>
        <taxon>Streptophyta</taxon>
        <taxon>Embryophyta</taxon>
        <taxon>Tracheophyta</taxon>
        <taxon>Spermatophyta</taxon>
        <taxon>Magnoliopsida</taxon>
        <taxon>Liliopsida</taxon>
        <taxon>Poales</taxon>
        <taxon>Poaceae</taxon>
        <taxon>PACMAD clade</taxon>
        <taxon>Arundinoideae</taxon>
        <taxon>Arundineae</taxon>
        <taxon>Arundo</taxon>
    </lineage>
</organism>
<sequence length="51" mass="6104">MIKLLLLVAQVSSEASKSFVQFERWVKMMLRMVLAFALKRFREHHFPLQLV</sequence>
<dbReference type="EMBL" id="GBRH01283440">
    <property type="protein sequence ID" value="JAD14455.1"/>
    <property type="molecule type" value="Transcribed_RNA"/>
</dbReference>
<evidence type="ECO:0000313" key="1">
    <source>
        <dbReference type="EMBL" id="JAD14455.1"/>
    </source>
</evidence>
<accession>A0A0A8XPJ0</accession>
<dbReference type="AlphaFoldDB" id="A0A0A8XPJ0"/>
<protein>
    <submittedName>
        <fullName evidence="1">Uncharacterized protein</fullName>
    </submittedName>
</protein>
<reference evidence="1" key="1">
    <citation type="submission" date="2014-09" db="EMBL/GenBank/DDBJ databases">
        <authorList>
            <person name="Magalhaes I.L.F."/>
            <person name="Oliveira U."/>
            <person name="Santos F.R."/>
            <person name="Vidigal T.H.D.A."/>
            <person name="Brescovit A.D."/>
            <person name="Santos A.J."/>
        </authorList>
    </citation>
    <scope>NUCLEOTIDE SEQUENCE</scope>
    <source>
        <tissue evidence="1">Shoot tissue taken approximately 20 cm above the soil surface</tissue>
    </source>
</reference>
<name>A0A0A8XPJ0_ARUDO</name>